<dbReference type="SUPFAM" id="SSF51905">
    <property type="entry name" value="FAD/NAD(P)-binding domain"/>
    <property type="match status" value="1"/>
</dbReference>
<evidence type="ECO:0000256" key="4">
    <source>
        <dbReference type="ARBA" id="ARBA00022729"/>
    </source>
</evidence>
<dbReference type="GO" id="GO:0001735">
    <property type="term" value="F:prenylcysteine oxidase activity"/>
    <property type="evidence" value="ECO:0007669"/>
    <property type="project" value="InterPro"/>
</dbReference>
<feature type="domain" description="Prenylcysteine lyase" evidence="8">
    <location>
        <begin position="139"/>
        <end position="462"/>
    </location>
</feature>
<evidence type="ECO:0000256" key="6">
    <source>
        <dbReference type="ARBA" id="ARBA00023002"/>
    </source>
</evidence>
<dbReference type="InterPro" id="IPR010795">
    <property type="entry name" value="Prenylcys_lyase"/>
</dbReference>
<protein>
    <submittedName>
        <fullName evidence="9">Prenylcysteine oxidase</fullName>
    </submittedName>
</protein>
<dbReference type="GO" id="GO:0030327">
    <property type="term" value="P:prenylated protein catabolic process"/>
    <property type="evidence" value="ECO:0007669"/>
    <property type="project" value="TreeGrafter"/>
</dbReference>
<comment type="cofactor">
    <cofactor evidence="1">
        <name>FAD</name>
        <dbReference type="ChEBI" id="CHEBI:57692"/>
    </cofactor>
</comment>
<dbReference type="AlphaFoldDB" id="A0A8E0RKG7"/>
<name>A0A8E0RKG7_9TREM</name>
<evidence type="ECO:0000256" key="5">
    <source>
        <dbReference type="ARBA" id="ARBA00022827"/>
    </source>
</evidence>
<dbReference type="Gene3D" id="3.50.50.60">
    <property type="entry name" value="FAD/NAD(P)-binding domain"/>
    <property type="match status" value="1"/>
</dbReference>
<dbReference type="InterPro" id="IPR017046">
    <property type="entry name" value="Prenylcysteine_Oxase1"/>
</dbReference>
<keyword evidence="7" id="KW-0325">Glycoprotein</keyword>
<gene>
    <name evidence="9" type="ORF">FBUS_01327</name>
</gene>
<evidence type="ECO:0000256" key="3">
    <source>
        <dbReference type="ARBA" id="ARBA00022630"/>
    </source>
</evidence>
<evidence type="ECO:0000313" key="10">
    <source>
        <dbReference type="Proteomes" id="UP000728185"/>
    </source>
</evidence>
<evidence type="ECO:0000256" key="1">
    <source>
        <dbReference type="ARBA" id="ARBA00001974"/>
    </source>
</evidence>
<dbReference type="Pfam" id="PF13450">
    <property type="entry name" value="NAD_binding_8"/>
    <property type="match status" value="1"/>
</dbReference>
<dbReference type="OrthoDB" id="437369at2759"/>
<evidence type="ECO:0000313" key="9">
    <source>
        <dbReference type="EMBL" id="KAA0183925.1"/>
    </source>
</evidence>
<dbReference type="EMBL" id="LUCM01011475">
    <property type="protein sequence ID" value="KAA0183925.1"/>
    <property type="molecule type" value="Genomic_DNA"/>
</dbReference>
<organism evidence="9 10">
    <name type="scientific">Fasciolopsis buskii</name>
    <dbReference type="NCBI Taxonomy" id="27845"/>
    <lineage>
        <taxon>Eukaryota</taxon>
        <taxon>Metazoa</taxon>
        <taxon>Spiralia</taxon>
        <taxon>Lophotrochozoa</taxon>
        <taxon>Platyhelminthes</taxon>
        <taxon>Trematoda</taxon>
        <taxon>Digenea</taxon>
        <taxon>Plagiorchiida</taxon>
        <taxon>Echinostomata</taxon>
        <taxon>Echinostomatoidea</taxon>
        <taxon>Fasciolidae</taxon>
        <taxon>Fasciolopsis</taxon>
    </lineage>
</organism>
<reference evidence="9" key="1">
    <citation type="submission" date="2019-05" db="EMBL/GenBank/DDBJ databases">
        <title>Annotation for the trematode Fasciolopsis buski.</title>
        <authorList>
            <person name="Choi Y.-J."/>
        </authorList>
    </citation>
    <scope>NUCLEOTIDE SEQUENCE</scope>
    <source>
        <strain evidence="9">HT</strain>
        <tissue evidence="9">Whole worm</tissue>
    </source>
</reference>
<evidence type="ECO:0000256" key="2">
    <source>
        <dbReference type="ARBA" id="ARBA00009967"/>
    </source>
</evidence>
<comment type="similarity">
    <text evidence="2">Belongs to the prenylcysteine oxidase family.</text>
</comment>
<keyword evidence="3" id="KW-0285">Flavoprotein</keyword>
<sequence length="569" mass="63931">MPGENHDEFRVDLSINFQFGILILFDNFCSWNLAIIGGGMGGATAAHFLRKQFGSRCSITLFEQSGRIGGRMKSATFAGRLVETGASIFHSNSQYMNQFAKEFGLTVSPSAKPDSRVAFYDGFGKCAFSTFGGPRLSVILRYIWHFGLDALKMSRYTNEVMKDFSKIYRLQEDGHCFTTTAHLLSALRPEFVQMTTCPYGTWLTEKVKLGKNMKNELAYSLISNNYCQNFTVHSFVGKFTFHSRDYSSSLGLFSLSSAIARLVCVKGGNELVPANLVKQALSSNPPGAPKNFIPAQVRSISPSSANSRYTLEYSESGHKHVNREEFDYVILAAPLHQESSIEGKNNLILPKFQFQRVDQSFFHDDLKEEAFGLKPNSYHPKQELIILPTEQGYLKDINCLYRSFVSPPSETVKRVWAIFSEPRRVSDPIRAFSAQYFRSAAEDETTEKPILARWYASPVYQTVVSLWSLGMASSDFGEKNTVSFGAHCQASSRKKEPHGSDHPGRDLSFTGGGLLKCARNFANPDDVCYEGVLYAYWYICTYKFVDVTEQYTELCGNLQTCCLRSDARF</sequence>
<accession>A0A8E0RKG7</accession>
<keyword evidence="6" id="KW-0560">Oxidoreductase</keyword>
<comment type="caution">
    <text evidence="9">The sequence shown here is derived from an EMBL/GenBank/DDBJ whole genome shotgun (WGS) entry which is preliminary data.</text>
</comment>
<evidence type="ECO:0000256" key="7">
    <source>
        <dbReference type="ARBA" id="ARBA00023180"/>
    </source>
</evidence>
<dbReference type="PANTHER" id="PTHR15944:SF0">
    <property type="entry name" value="PRENYLCYSTEINE LYASE DOMAIN-CONTAINING PROTEIN"/>
    <property type="match status" value="1"/>
</dbReference>
<dbReference type="GO" id="GO:0030328">
    <property type="term" value="P:prenylcysteine catabolic process"/>
    <property type="evidence" value="ECO:0007669"/>
    <property type="project" value="InterPro"/>
</dbReference>
<dbReference type="Pfam" id="PF07156">
    <property type="entry name" value="Prenylcys_lyase"/>
    <property type="match status" value="1"/>
</dbReference>
<evidence type="ECO:0000259" key="8">
    <source>
        <dbReference type="Pfam" id="PF07156"/>
    </source>
</evidence>
<dbReference type="PANTHER" id="PTHR15944">
    <property type="entry name" value="FARNESYLCYSTEINE LYASE"/>
    <property type="match status" value="1"/>
</dbReference>
<dbReference type="InterPro" id="IPR036188">
    <property type="entry name" value="FAD/NAD-bd_sf"/>
</dbReference>
<keyword evidence="10" id="KW-1185">Reference proteome</keyword>
<keyword evidence="4" id="KW-0732">Signal</keyword>
<proteinExistence type="inferred from homology"/>
<dbReference type="Proteomes" id="UP000728185">
    <property type="component" value="Unassembled WGS sequence"/>
</dbReference>
<keyword evidence="5" id="KW-0274">FAD</keyword>